<evidence type="ECO:0008006" key="3">
    <source>
        <dbReference type="Google" id="ProtNLM"/>
    </source>
</evidence>
<organism evidence="1 2">
    <name type="scientific">Paenibacillus septentrionalis</name>
    <dbReference type="NCBI Taxonomy" id="429342"/>
    <lineage>
        <taxon>Bacteria</taxon>
        <taxon>Bacillati</taxon>
        <taxon>Bacillota</taxon>
        <taxon>Bacilli</taxon>
        <taxon>Bacillales</taxon>
        <taxon>Paenibacillaceae</taxon>
        <taxon>Paenibacillus</taxon>
    </lineage>
</organism>
<protein>
    <recommendedName>
        <fullName evidence="3">DUF4362 domain-containing protein</fullName>
    </recommendedName>
</protein>
<keyword evidence="2" id="KW-1185">Reference proteome</keyword>
<dbReference type="PROSITE" id="PS51257">
    <property type="entry name" value="PROKAR_LIPOPROTEIN"/>
    <property type="match status" value="1"/>
</dbReference>
<dbReference type="EMBL" id="JBHSTE010000004">
    <property type="protein sequence ID" value="MFC6333382.1"/>
    <property type="molecule type" value="Genomic_DNA"/>
</dbReference>
<proteinExistence type="predicted"/>
<name>A0ABW1V3L5_9BACL</name>
<accession>A0ABW1V3L5</accession>
<comment type="caution">
    <text evidence="1">The sequence shown here is derived from an EMBL/GenBank/DDBJ whole genome shotgun (WGS) entry which is preliminary data.</text>
</comment>
<sequence length="239" mass="26452">MNKAISILIVISLLLLSGCSINPKKTLNPAQSSIDWVDFVKLGSVQYSGLFSVVLLEPERVSEEAAGEVRFHVADNVTNPSYRIQSGDAAYLSKGTKLYQVEGYDPDELLAVESSTHPYGYKLYAAEDARAQFHTSYDKLDKQAIKHVYLYRDEQGMPVEVAALDAEESQTLTDILDAGVVQTSFTPSRSFGDPIYYELVIDTGEPIATSYSLVDDGLQIAFYSSATRIVDDSIRQWLN</sequence>
<dbReference type="RefSeq" id="WP_379234809.1">
    <property type="nucleotide sequence ID" value="NZ_JBHSTE010000004.1"/>
</dbReference>
<evidence type="ECO:0000313" key="2">
    <source>
        <dbReference type="Proteomes" id="UP001596233"/>
    </source>
</evidence>
<dbReference type="Proteomes" id="UP001596233">
    <property type="component" value="Unassembled WGS sequence"/>
</dbReference>
<evidence type="ECO:0000313" key="1">
    <source>
        <dbReference type="EMBL" id="MFC6333382.1"/>
    </source>
</evidence>
<gene>
    <name evidence="1" type="ORF">ACFP56_12205</name>
</gene>
<reference evidence="2" key="1">
    <citation type="journal article" date="2019" name="Int. J. Syst. Evol. Microbiol.">
        <title>The Global Catalogue of Microorganisms (GCM) 10K type strain sequencing project: providing services to taxonomists for standard genome sequencing and annotation.</title>
        <authorList>
            <consortium name="The Broad Institute Genomics Platform"/>
            <consortium name="The Broad Institute Genome Sequencing Center for Infectious Disease"/>
            <person name="Wu L."/>
            <person name="Ma J."/>
        </authorList>
    </citation>
    <scope>NUCLEOTIDE SEQUENCE [LARGE SCALE GENOMIC DNA]</scope>
    <source>
        <strain evidence="2">PCU 280</strain>
    </source>
</reference>